<gene>
    <name evidence="8" type="ORF">ZIOFF_005111</name>
</gene>
<evidence type="ECO:0000313" key="9">
    <source>
        <dbReference type="Proteomes" id="UP000734854"/>
    </source>
</evidence>
<dbReference type="PANTHER" id="PTHR47021">
    <property type="entry name" value="ADP-RIBOSYLATION FACTOR GTPASE-ACTIVATING PROTEIN AGD6-RELATED"/>
    <property type="match status" value="1"/>
</dbReference>
<dbReference type="SMART" id="SM00105">
    <property type="entry name" value="ArfGap"/>
    <property type="match status" value="1"/>
</dbReference>
<feature type="compositionally biased region" description="Polar residues" evidence="6">
    <location>
        <begin position="760"/>
        <end position="775"/>
    </location>
</feature>
<keyword evidence="4" id="KW-0862">Zinc</keyword>
<evidence type="ECO:0000313" key="8">
    <source>
        <dbReference type="EMBL" id="KAG6531306.1"/>
    </source>
</evidence>
<evidence type="ECO:0000256" key="5">
    <source>
        <dbReference type="PROSITE-ProRule" id="PRU00288"/>
    </source>
</evidence>
<feature type="region of interest" description="Disordered" evidence="6">
    <location>
        <begin position="500"/>
        <end position="584"/>
    </location>
</feature>
<dbReference type="Gene3D" id="1.10.220.150">
    <property type="entry name" value="Arf GTPase activating protein"/>
    <property type="match status" value="1"/>
</dbReference>
<keyword evidence="9" id="KW-1185">Reference proteome</keyword>
<sequence length="837" mass="92415">MFTLGRSSYTSSFMGSFSCLDTPCETTVCMHEYCLSCEKSHVMIETCVYLDNNQTARTTKLGVSNVASICNENKIAAIHEVDDTEALVLSINDPQGQLSVCDLSHLTSDENLLEPKKTETHQDFCLPTGWNAKKQKALAKSATFPLSLVADDSDLSIGGACDLPSTELENQCSSTKSNPTYERSISLPVLPKLISAMKGNRAQHGSPSNFKLHVKWAPDVYDPPCTLLSHTVKKNHHQLPKARKNYYNKHKTKSARGSNNDRRTANRSLTSYRTESFNARLQTVRNSRSVLKEYGKSSTEGAEYAVDNQDSKCGGNFLVEALAKVNISSVTEGEGETQRSPRGFSSLLLFDPFPPFSFRSNPPSSRYRDPSGIEDAAEMAATSATRRLRDLQSQPGNKTCVDCAQKNPQWASVSYGIFMCLECSGKHRGLGVHISFVRSVTMDSWSEIQLKKMESGGNDRLNAFLARYGVLKETDIVAKYNTRAASVYRDRIQALAEGRSWQDPPVVQESLDSKSKKPPSGSSARKDGNFSSNSDWDNWDNDNYQSSSFSDMRRNQSSGDVRSGGGRGFGGTQQPPRSRSTEDMYTRAQLEASAANKESFFSRKMAENESRPQGIPPSQGGKYIGFGSTPPPSQSNNSQGDVLRDTVSVVSQGLGRLSLVASSAAQSAANVVQASTKELTYKMRESGYDQKVNETVNVVTNKTTEIGQKTWGIMRGVMAMATQKVEQYTTEGSSWKDNLPQKESEQNGYYQEFGQDKSWNKPTGNSTKQSSSYSSWDDWGESDRKEEPRKGSTQNSESWAGWDDVKDDDGYDSYKHSLPNKGVHQNGKSTWTEGGFM</sequence>
<dbReference type="PANTHER" id="PTHR47021:SF4">
    <property type="entry name" value="ADP-RIBOSYLATION FACTOR GTPASE-ACTIVATING PROTEIN AGD6-RELATED"/>
    <property type="match status" value="1"/>
</dbReference>
<evidence type="ECO:0000256" key="2">
    <source>
        <dbReference type="ARBA" id="ARBA00022723"/>
    </source>
</evidence>
<evidence type="ECO:0000259" key="7">
    <source>
        <dbReference type="PROSITE" id="PS50115"/>
    </source>
</evidence>
<evidence type="ECO:0000256" key="4">
    <source>
        <dbReference type="ARBA" id="ARBA00022833"/>
    </source>
</evidence>
<name>A0A8J5I156_ZINOF</name>
<feature type="region of interest" description="Disordered" evidence="6">
    <location>
        <begin position="605"/>
        <end position="640"/>
    </location>
</feature>
<comment type="caution">
    <text evidence="8">The sequence shown here is derived from an EMBL/GenBank/DDBJ whole genome shotgun (WGS) entry which is preliminary data.</text>
</comment>
<feature type="compositionally biased region" description="Polar residues" evidence="6">
    <location>
        <begin position="826"/>
        <end position="837"/>
    </location>
</feature>
<keyword evidence="1" id="KW-0343">GTPase activation</keyword>
<evidence type="ECO:0000256" key="3">
    <source>
        <dbReference type="ARBA" id="ARBA00022771"/>
    </source>
</evidence>
<dbReference type="GO" id="GO:0008270">
    <property type="term" value="F:zinc ion binding"/>
    <property type="evidence" value="ECO:0007669"/>
    <property type="project" value="UniProtKB-KW"/>
</dbReference>
<keyword evidence="2" id="KW-0479">Metal-binding</keyword>
<evidence type="ECO:0000256" key="1">
    <source>
        <dbReference type="ARBA" id="ARBA00022468"/>
    </source>
</evidence>
<organism evidence="8 9">
    <name type="scientific">Zingiber officinale</name>
    <name type="common">Ginger</name>
    <name type="synonym">Amomum zingiber</name>
    <dbReference type="NCBI Taxonomy" id="94328"/>
    <lineage>
        <taxon>Eukaryota</taxon>
        <taxon>Viridiplantae</taxon>
        <taxon>Streptophyta</taxon>
        <taxon>Embryophyta</taxon>
        <taxon>Tracheophyta</taxon>
        <taxon>Spermatophyta</taxon>
        <taxon>Magnoliopsida</taxon>
        <taxon>Liliopsida</taxon>
        <taxon>Zingiberales</taxon>
        <taxon>Zingiberaceae</taxon>
        <taxon>Zingiber</taxon>
    </lineage>
</organism>
<dbReference type="GO" id="GO:0016192">
    <property type="term" value="P:vesicle-mediated transport"/>
    <property type="evidence" value="ECO:0007669"/>
    <property type="project" value="InterPro"/>
</dbReference>
<keyword evidence="3 5" id="KW-0863">Zinc-finger</keyword>
<feature type="compositionally biased region" description="Basic and acidic residues" evidence="6">
    <location>
        <begin position="781"/>
        <end position="790"/>
    </location>
</feature>
<dbReference type="PROSITE" id="PS51257">
    <property type="entry name" value="PROKAR_LIPOPROTEIN"/>
    <property type="match status" value="1"/>
</dbReference>
<dbReference type="InterPro" id="IPR001164">
    <property type="entry name" value="ArfGAP_dom"/>
</dbReference>
<dbReference type="Proteomes" id="UP000734854">
    <property type="component" value="Unassembled WGS sequence"/>
</dbReference>
<feature type="region of interest" description="Disordered" evidence="6">
    <location>
        <begin position="754"/>
        <end position="837"/>
    </location>
</feature>
<dbReference type="SUPFAM" id="SSF57863">
    <property type="entry name" value="ArfGap/RecO-like zinc finger"/>
    <property type="match status" value="1"/>
</dbReference>
<dbReference type="InterPro" id="IPR038508">
    <property type="entry name" value="ArfGAP_dom_sf"/>
</dbReference>
<dbReference type="CDD" id="cd08830">
    <property type="entry name" value="ArfGap_ArfGap1"/>
    <property type="match status" value="1"/>
</dbReference>
<dbReference type="AlphaFoldDB" id="A0A8J5I156"/>
<dbReference type="EMBL" id="JACMSC010000002">
    <property type="protein sequence ID" value="KAG6531306.1"/>
    <property type="molecule type" value="Genomic_DNA"/>
</dbReference>
<dbReference type="InterPro" id="IPR037278">
    <property type="entry name" value="ARFGAP/RecO"/>
</dbReference>
<dbReference type="Pfam" id="PF01412">
    <property type="entry name" value="ArfGap"/>
    <property type="match status" value="1"/>
</dbReference>
<feature type="region of interest" description="Disordered" evidence="6">
    <location>
        <begin position="249"/>
        <end position="269"/>
    </location>
</feature>
<dbReference type="PRINTS" id="PR00405">
    <property type="entry name" value="REVINTRACTNG"/>
</dbReference>
<evidence type="ECO:0000256" key="6">
    <source>
        <dbReference type="SAM" id="MobiDB-lite"/>
    </source>
</evidence>
<dbReference type="PROSITE" id="PS50115">
    <property type="entry name" value="ARFGAP"/>
    <property type="match status" value="1"/>
</dbReference>
<reference evidence="8 9" key="1">
    <citation type="submission" date="2020-08" db="EMBL/GenBank/DDBJ databases">
        <title>Plant Genome Project.</title>
        <authorList>
            <person name="Zhang R.-G."/>
        </authorList>
    </citation>
    <scope>NUCLEOTIDE SEQUENCE [LARGE SCALE GENOMIC DNA]</scope>
    <source>
        <tissue evidence="8">Rhizome</tissue>
    </source>
</reference>
<feature type="domain" description="Arf-GAP" evidence="7">
    <location>
        <begin position="385"/>
        <end position="501"/>
    </location>
</feature>
<dbReference type="InterPro" id="IPR044519">
    <property type="entry name" value="ARF_GAP_AGD6/7"/>
</dbReference>
<dbReference type="FunFam" id="1.10.220.150:FF:000014">
    <property type="entry name" value="ADP-ribosylation factor GTPase-activating protein"/>
    <property type="match status" value="1"/>
</dbReference>
<feature type="compositionally biased region" description="Low complexity" evidence="6">
    <location>
        <begin position="518"/>
        <end position="548"/>
    </location>
</feature>
<protein>
    <recommendedName>
        <fullName evidence="7">Arf-GAP domain-containing protein</fullName>
    </recommendedName>
</protein>
<dbReference type="GO" id="GO:0005096">
    <property type="term" value="F:GTPase activator activity"/>
    <property type="evidence" value="ECO:0007669"/>
    <property type="project" value="UniProtKB-KW"/>
</dbReference>
<proteinExistence type="predicted"/>
<feature type="compositionally biased region" description="Gly residues" evidence="6">
    <location>
        <begin position="562"/>
        <end position="571"/>
    </location>
</feature>
<accession>A0A8J5I156</accession>